<dbReference type="InterPro" id="IPR001258">
    <property type="entry name" value="NHL_repeat"/>
</dbReference>
<gene>
    <name evidence="3" type="ORF">XAT740_LOCUS23982</name>
</gene>
<keyword evidence="1" id="KW-0677">Repeat</keyword>
<keyword evidence="4" id="KW-1185">Reference proteome</keyword>
<comment type="caution">
    <text evidence="3">The sequence shown here is derived from an EMBL/GenBank/DDBJ whole genome shotgun (WGS) entry which is preliminary data.</text>
</comment>
<dbReference type="InterPro" id="IPR011042">
    <property type="entry name" value="6-blade_b-propeller_TolB-like"/>
</dbReference>
<evidence type="ECO:0000256" key="2">
    <source>
        <dbReference type="SAM" id="SignalP"/>
    </source>
</evidence>
<evidence type="ECO:0000313" key="3">
    <source>
        <dbReference type="EMBL" id="CAF1207003.1"/>
    </source>
</evidence>
<dbReference type="Proteomes" id="UP000663828">
    <property type="component" value="Unassembled WGS sequence"/>
</dbReference>
<dbReference type="Gene3D" id="2.120.10.30">
    <property type="entry name" value="TolB, C-terminal domain"/>
    <property type="match status" value="2"/>
</dbReference>
<sequence>MTTFCFKDLWSLISFATIIFVEQCRSLALCPTATWQRNAKTVIGFYIAFNGTINIVDHGNNRVTKWPPDAANGTVIAGGYGIGSNVNQLSYPYAVSVSYSSSSIWIADIGTHRIWNICGNGHNQLCYPASVVVDSNGYIYITDSFNSRIMRWMLGSRSWYCCRWKLNVPIANLGSSSSM</sequence>
<dbReference type="EMBL" id="CAJNOR010001834">
    <property type="protein sequence ID" value="CAF1207003.1"/>
    <property type="molecule type" value="Genomic_DNA"/>
</dbReference>
<feature type="chain" id="PRO_5032932175" evidence="2">
    <location>
        <begin position="27"/>
        <end position="179"/>
    </location>
</feature>
<name>A0A814WQ37_ADIRI</name>
<evidence type="ECO:0000256" key="1">
    <source>
        <dbReference type="ARBA" id="ARBA00022737"/>
    </source>
</evidence>
<dbReference type="SUPFAM" id="SSF101898">
    <property type="entry name" value="NHL repeat"/>
    <property type="match status" value="1"/>
</dbReference>
<keyword evidence="2" id="KW-0732">Signal</keyword>
<dbReference type="Pfam" id="PF01436">
    <property type="entry name" value="NHL"/>
    <property type="match status" value="1"/>
</dbReference>
<accession>A0A814WQ37</accession>
<proteinExistence type="predicted"/>
<dbReference type="AlphaFoldDB" id="A0A814WQ37"/>
<evidence type="ECO:0000313" key="4">
    <source>
        <dbReference type="Proteomes" id="UP000663828"/>
    </source>
</evidence>
<reference evidence="3" key="1">
    <citation type="submission" date="2021-02" db="EMBL/GenBank/DDBJ databases">
        <authorList>
            <person name="Nowell W R."/>
        </authorList>
    </citation>
    <scope>NUCLEOTIDE SEQUENCE</scope>
</reference>
<organism evidence="3 4">
    <name type="scientific">Adineta ricciae</name>
    <name type="common">Rotifer</name>
    <dbReference type="NCBI Taxonomy" id="249248"/>
    <lineage>
        <taxon>Eukaryota</taxon>
        <taxon>Metazoa</taxon>
        <taxon>Spiralia</taxon>
        <taxon>Gnathifera</taxon>
        <taxon>Rotifera</taxon>
        <taxon>Eurotatoria</taxon>
        <taxon>Bdelloidea</taxon>
        <taxon>Adinetida</taxon>
        <taxon>Adinetidae</taxon>
        <taxon>Adineta</taxon>
    </lineage>
</organism>
<feature type="signal peptide" evidence="2">
    <location>
        <begin position="1"/>
        <end position="26"/>
    </location>
</feature>
<protein>
    <submittedName>
        <fullName evidence="3">Uncharacterized protein</fullName>
    </submittedName>
</protein>